<comment type="caution">
    <text evidence="13">The sequence shown here is derived from an EMBL/GenBank/DDBJ whole genome shotgun (WGS) entry which is preliminary data.</text>
</comment>
<dbReference type="PANTHER" id="PTHR20996">
    <property type="entry name" value="NUCLEAR ENVELOPE PHOSPHATASE-REGULATORY SUBUNIT 1"/>
    <property type="match status" value="1"/>
</dbReference>
<dbReference type="Proteomes" id="UP000580250">
    <property type="component" value="Unassembled WGS sequence"/>
</dbReference>
<proteinExistence type="inferred from homology"/>
<dbReference type="GO" id="GO:0006629">
    <property type="term" value="P:lipid metabolic process"/>
    <property type="evidence" value="ECO:0007669"/>
    <property type="project" value="UniProtKB-KW"/>
</dbReference>
<evidence type="ECO:0000256" key="6">
    <source>
        <dbReference type="ARBA" id="ARBA00022989"/>
    </source>
</evidence>
<evidence type="ECO:0000256" key="8">
    <source>
        <dbReference type="ARBA" id="ARBA00023136"/>
    </source>
</evidence>
<evidence type="ECO:0000256" key="12">
    <source>
        <dbReference type="SAM" id="Phobius"/>
    </source>
</evidence>
<dbReference type="GO" id="GO:0071595">
    <property type="term" value="C:Nem1-Spo7 phosphatase complex"/>
    <property type="evidence" value="ECO:0007669"/>
    <property type="project" value="InterPro"/>
</dbReference>
<reference evidence="13 14" key="1">
    <citation type="submission" date="2020-08" db="EMBL/GenBank/DDBJ databases">
        <authorList>
            <person name="Koutsovoulos G."/>
            <person name="Danchin GJ E."/>
        </authorList>
    </citation>
    <scope>NUCLEOTIDE SEQUENCE [LARGE SCALE GENOMIC DNA]</scope>
</reference>
<dbReference type="InterPro" id="IPR019168">
    <property type="entry name" value="NEP1-R1"/>
</dbReference>
<gene>
    <name evidence="13" type="ORF">MENT_LOCUS17808</name>
</gene>
<sequence length="217" mass="24818">MFINYFAVIEKIMEDPTLAYEDMLFFEHRLTEVIAGMQPRVRKWKAFLLILFVSTTFSAYYWILDPSLKSISFFESLALHPLFTISISLLLILFIVFGVHKRVVAPRIIANRCSTVLSDFCLSCDEQGKLIVRPAYSPAISPIISKQSPTRISTTMPTSSPPPPSSSSLISNLNDENEKNNLLLNNSLNERKTKKEEEKENNIFKLDFTDKNLIQTF</sequence>
<evidence type="ECO:0000256" key="10">
    <source>
        <dbReference type="ARBA" id="ARBA00030458"/>
    </source>
</evidence>
<evidence type="ECO:0000256" key="5">
    <source>
        <dbReference type="ARBA" id="ARBA00022692"/>
    </source>
</evidence>
<evidence type="ECO:0000256" key="11">
    <source>
        <dbReference type="SAM" id="MobiDB-lite"/>
    </source>
</evidence>
<protein>
    <recommendedName>
        <fullName evidence="10">Transmembrane protein 188</fullName>
    </recommendedName>
</protein>
<dbReference type="GO" id="GO:0031965">
    <property type="term" value="C:nuclear membrane"/>
    <property type="evidence" value="ECO:0007669"/>
    <property type="project" value="UniProtKB-SubCell"/>
</dbReference>
<keyword evidence="8 12" id="KW-0472">Membrane</keyword>
<feature type="compositionally biased region" description="Low complexity" evidence="11">
    <location>
        <begin position="148"/>
        <end position="158"/>
    </location>
</feature>
<comment type="similarity">
    <text evidence="3">Belongs to the CNEP1R1 family.</text>
</comment>
<evidence type="ECO:0000256" key="9">
    <source>
        <dbReference type="ARBA" id="ARBA00023242"/>
    </source>
</evidence>
<evidence type="ECO:0000256" key="3">
    <source>
        <dbReference type="ARBA" id="ARBA00010998"/>
    </source>
</evidence>
<organism evidence="13 14">
    <name type="scientific">Meloidogyne enterolobii</name>
    <name type="common">Root-knot nematode worm</name>
    <name type="synonym">Meloidogyne mayaguensis</name>
    <dbReference type="NCBI Taxonomy" id="390850"/>
    <lineage>
        <taxon>Eukaryota</taxon>
        <taxon>Metazoa</taxon>
        <taxon>Ecdysozoa</taxon>
        <taxon>Nematoda</taxon>
        <taxon>Chromadorea</taxon>
        <taxon>Rhabditida</taxon>
        <taxon>Tylenchina</taxon>
        <taxon>Tylenchomorpha</taxon>
        <taxon>Tylenchoidea</taxon>
        <taxon>Meloidogynidae</taxon>
        <taxon>Meloidogyninae</taxon>
        <taxon>Meloidogyne</taxon>
    </lineage>
</organism>
<evidence type="ECO:0000313" key="14">
    <source>
        <dbReference type="Proteomes" id="UP000580250"/>
    </source>
</evidence>
<keyword evidence="5 12" id="KW-0812">Transmembrane</keyword>
<dbReference type="EMBL" id="CAJEWN010000117">
    <property type="protein sequence ID" value="CAD2166398.1"/>
    <property type="molecule type" value="Genomic_DNA"/>
</dbReference>
<evidence type="ECO:0000256" key="7">
    <source>
        <dbReference type="ARBA" id="ARBA00023098"/>
    </source>
</evidence>
<evidence type="ECO:0000256" key="2">
    <source>
        <dbReference type="ARBA" id="ARBA00004496"/>
    </source>
</evidence>
<evidence type="ECO:0000256" key="4">
    <source>
        <dbReference type="ARBA" id="ARBA00022490"/>
    </source>
</evidence>
<accession>A0A6V7UVC6</accession>
<keyword evidence="6 12" id="KW-1133">Transmembrane helix</keyword>
<dbReference type="GO" id="GO:0005737">
    <property type="term" value="C:cytoplasm"/>
    <property type="evidence" value="ECO:0007669"/>
    <property type="project" value="UniProtKB-SubCell"/>
</dbReference>
<dbReference type="Pfam" id="PF09771">
    <property type="entry name" value="Tmemb_18A"/>
    <property type="match status" value="1"/>
</dbReference>
<feature type="transmembrane region" description="Helical" evidence="12">
    <location>
        <begin position="46"/>
        <end position="63"/>
    </location>
</feature>
<keyword evidence="7" id="KW-0443">Lipid metabolism</keyword>
<dbReference type="AlphaFoldDB" id="A0A6V7UVC6"/>
<comment type="subcellular location">
    <subcellularLocation>
        <location evidence="2">Cytoplasm</location>
    </subcellularLocation>
    <subcellularLocation>
        <location evidence="1">Nucleus membrane</location>
        <topology evidence="1">Multi-pass membrane protein</topology>
    </subcellularLocation>
</comment>
<evidence type="ECO:0000256" key="1">
    <source>
        <dbReference type="ARBA" id="ARBA00004232"/>
    </source>
</evidence>
<name>A0A6V7UVC6_MELEN</name>
<dbReference type="OrthoDB" id="5786980at2759"/>
<evidence type="ECO:0000313" key="13">
    <source>
        <dbReference type="EMBL" id="CAD2166398.1"/>
    </source>
</evidence>
<dbReference type="PANTHER" id="PTHR20996:SF1">
    <property type="entry name" value="NUCLEAR ENVELOPE PHOSPHATASE-REGULATORY SUBUNIT 1"/>
    <property type="match status" value="1"/>
</dbReference>
<keyword evidence="4" id="KW-0963">Cytoplasm</keyword>
<feature type="transmembrane region" description="Helical" evidence="12">
    <location>
        <begin position="78"/>
        <end position="99"/>
    </location>
</feature>
<keyword evidence="9" id="KW-0539">Nucleus</keyword>
<feature type="region of interest" description="Disordered" evidence="11">
    <location>
        <begin position="148"/>
        <end position="172"/>
    </location>
</feature>